<comment type="caution">
    <text evidence="2">The sequence shown here is derived from an EMBL/GenBank/DDBJ whole genome shotgun (WGS) entry which is preliminary data.</text>
</comment>
<evidence type="ECO:0000313" key="2">
    <source>
        <dbReference type="EMBL" id="HJG27998.1"/>
    </source>
</evidence>
<organism evidence="2 3">
    <name type="scientific">Subdoligranulum variabile</name>
    <dbReference type="NCBI Taxonomy" id="214851"/>
    <lineage>
        <taxon>Bacteria</taxon>
        <taxon>Bacillati</taxon>
        <taxon>Bacillota</taxon>
        <taxon>Clostridia</taxon>
        <taxon>Eubacteriales</taxon>
        <taxon>Oscillospiraceae</taxon>
        <taxon>Subdoligranulum</taxon>
    </lineage>
</organism>
<sequence>MKKTGIAGFLLSVCLLLAGCTSQNVDTTPVWQQTLPQTGVQMEVSNCTLENSGPVYYAMDRVDTDYWTEKTAVQVEGVPVVTLYGVDPEEVELRFVENVSYLYIYYDKVMPQPDLDYVLTETNDGALQYRLDTVYNYEFVITTEQGTDSMMVICHRDSLESANTGTT</sequence>
<accession>A0A921ILL6</accession>
<proteinExistence type="predicted"/>
<name>A0A921ILL6_9FIRM</name>
<gene>
    <name evidence="2" type="ORF">K8V20_05040</name>
</gene>
<dbReference type="AlphaFoldDB" id="A0A921ILL6"/>
<evidence type="ECO:0008006" key="4">
    <source>
        <dbReference type="Google" id="ProtNLM"/>
    </source>
</evidence>
<protein>
    <recommendedName>
        <fullName evidence="4">Lipoprotein</fullName>
    </recommendedName>
</protein>
<feature type="chain" id="PRO_5038888410" description="Lipoprotein" evidence="1">
    <location>
        <begin position="19"/>
        <end position="167"/>
    </location>
</feature>
<dbReference type="PROSITE" id="PS51257">
    <property type="entry name" value="PROKAR_LIPOPROTEIN"/>
    <property type="match status" value="1"/>
</dbReference>
<reference evidence="2" key="2">
    <citation type="submission" date="2021-09" db="EMBL/GenBank/DDBJ databases">
        <authorList>
            <person name="Gilroy R."/>
        </authorList>
    </citation>
    <scope>NUCLEOTIDE SEQUENCE</scope>
    <source>
        <strain evidence="2">ChiBcec21-2208</strain>
    </source>
</reference>
<feature type="signal peptide" evidence="1">
    <location>
        <begin position="1"/>
        <end position="18"/>
    </location>
</feature>
<evidence type="ECO:0000313" key="3">
    <source>
        <dbReference type="Proteomes" id="UP000782880"/>
    </source>
</evidence>
<evidence type="ECO:0000256" key="1">
    <source>
        <dbReference type="SAM" id="SignalP"/>
    </source>
</evidence>
<dbReference type="Proteomes" id="UP000782880">
    <property type="component" value="Unassembled WGS sequence"/>
</dbReference>
<reference evidence="2" key="1">
    <citation type="journal article" date="2021" name="PeerJ">
        <title>Extensive microbial diversity within the chicken gut microbiome revealed by metagenomics and culture.</title>
        <authorList>
            <person name="Gilroy R."/>
            <person name="Ravi A."/>
            <person name="Getino M."/>
            <person name="Pursley I."/>
            <person name="Horton D.L."/>
            <person name="Alikhan N.F."/>
            <person name="Baker D."/>
            <person name="Gharbi K."/>
            <person name="Hall N."/>
            <person name="Watson M."/>
            <person name="Adriaenssens E.M."/>
            <person name="Foster-Nyarko E."/>
            <person name="Jarju S."/>
            <person name="Secka A."/>
            <person name="Antonio M."/>
            <person name="Oren A."/>
            <person name="Chaudhuri R.R."/>
            <person name="La Ragione R."/>
            <person name="Hildebrand F."/>
            <person name="Pallen M.J."/>
        </authorList>
    </citation>
    <scope>NUCLEOTIDE SEQUENCE</scope>
    <source>
        <strain evidence="2">ChiBcec21-2208</strain>
    </source>
</reference>
<dbReference type="EMBL" id="DYVE01000128">
    <property type="protein sequence ID" value="HJG27998.1"/>
    <property type="molecule type" value="Genomic_DNA"/>
</dbReference>
<keyword evidence="1" id="KW-0732">Signal</keyword>